<dbReference type="Gene3D" id="3.40.640.10">
    <property type="entry name" value="Type I PLP-dependent aspartate aminotransferase-like (Major domain)"/>
    <property type="match status" value="1"/>
</dbReference>
<keyword evidence="4" id="KW-0808">Transferase</keyword>
<evidence type="ECO:0000256" key="1">
    <source>
        <dbReference type="ARBA" id="ARBA00001933"/>
    </source>
</evidence>
<dbReference type="Pfam" id="PF01041">
    <property type="entry name" value="DegT_DnrJ_EryC1"/>
    <property type="match status" value="1"/>
</dbReference>
<dbReference type="GO" id="GO:0102933">
    <property type="term" value="F:GDP-4-dehydro-6-deoxy-D-mannose-4-aminotransferase activity"/>
    <property type="evidence" value="ECO:0007669"/>
    <property type="project" value="UniProtKB-EC"/>
</dbReference>
<evidence type="ECO:0000256" key="3">
    <source>
        <dbReference type="ARBA" id="ARBA00022576"/>
    </source>
</evidence>
<keyword evidence="5 11" id="KW-0663">Pyridoxal phosphate</keyword>
<dbReference type="PIRSF" id="PIRSF000390">
    <property type="entry name" value="PLP_StrS"/>
    <property type="match status" value="1"/>
</dbReference>
<comment type="caution">
    <text evidence="13">The sequence shown here is derived from an EMBL/GenBank/DDBJ whole genome shotgun (WGS) entry which is preliminary data.</text>
</comment>
<keyword evidence="3 13" id="KW-0032">Aminotransferase</keyword>
<dbReference type="CDD" id="cd00616">
    <property type="entry name" value="AHBA_syn"/>
    <property type="match status" value="1"/>
</dbReference>
<sequence>MTADGFSQGVLRTLRQVLPADHSISMHEPSFAGNEWAYVKECLDTGWVSSVGAFVDRLEADLANFTGVKRAIAVVNGTAALHICLILAGVEAGDEVLIPALTFVATANAVSYCGGVPHFVDSELHTLGVDPKRLAVYLTETAEVRDSGCYNRHTGRRIKAVVPMHTFGHPVDLDELAAVCRQFRLELIEDAAESLGSYYKGSHTGNIGRLAALSFNGNKIVTTGGGGAILTNDEALAARAKHLTTTAKVPHRWEFNHDRIGYNYRLPNLNAALGCAQLEQLPGFLANKRRLAQSYAAAFAGAEGIRFISEPGFARSNYWLNALLLDEEHSGQRDALLALTNDGGVMTRPAWNLMHRLPMFAGCPRMELPVAESLERRLINIPSSARLAEG</sequence>
<dbReference type="PANTHER" id="PTHR30244">
    <property type="entry name" value="TRANSAMINASE"/>
    <property type="match status" value="1"/>
</dbReference>
<evidence type="ECO:0000256" key="11">
    <source>
        <dbReference type="PIRSR" id="PIRSR000390-2"/>
    </source>
</evidence>
<organism evidence="13 14">
    <name type="scientific">Geomesophilobacter sediminis</name>
    <dbReference type="NCBI Taxonomy" id="2798584"/>
    <lineage>
        <taxon>Bacteria</taxon>
        <taxon>Pseudomonadati</taxon>
        <taxon>Thermodesulfobacteriota</taxon>
        <taxon>Desulfuromonadia</taxon>
        <taxon>Geobacterales</taxon>
        <taxon>Geobacteraceae</taxon>
        <taxon>Geomesophilobacter</taxon>
    </lineage>
</organism>
<feature type="modified residue" description="N6-(pyridoxal phosphate)lysine" evidence="11">
    <location>
        <position position="219"/>
    </location>
</feature>
<dbReference type="FunFam" id="3.40.640.10:FF:000090">
    <property type="entry name" value="Pyridoxal phosphate-dependent aminotransferase"/>
    <property type="match status" value="1"/>
</dbReference>
<name>A0A8J7JJQ4_9BACT</name>
<evidence type="ECO:0000256" key="2">
    <source>
        <dbReference type="ARBA" id="ARBA00005125"/>
    </source>
</evidence>
<comment type="catalytic activity">
    <reaction evidence="7">
        <text>GDP-alpha-D-perosamine + 2-oxoglutarate = GDP-4-dehydro-alpha-D-rhamnose + L-glutamate</text>
        <dbReference type="Rhea" id="RHEA:36779"/>
        <dbReference type="ChEBI" id="CHEBI:16810"/>
        <dbReference type="ChEBI" id="CHEBI:29985"/>
        <dbReference type="ChEBI" id="CHEBI:57964"/>
        <dbReference type="ChEBI" id="CHEBI:73996"/>
        <dbReference type="EC" id="2.6.1.102"/>
    </reaction>
</comment>
<dbReference type="InterPro" id="IPR015422">
    <property type="entry name" value="PyrdxlP-dep_Trfase_small"/>
</dbReference>
<evidence type="ECO:0000256" key="4">
    <source>
        <dbReference type="ARBA" id="ARBA00022679"/>
    </source>
</evidence>
<dbReference type="Proteomes" id="UP000636888">
    <property type="component" value="Unassembled WGS sequence"/>
</dbReference>
<dbReference type="PANTHER" id="PTHR30244:SF30">
    <property type="entry name" value="BLR5990 PROTEIN"/>
    <property type="match status" value="1"/>
</dbReference>
<evidence type="ECO:0000256" key="10">
    <source>
        <dbReference type="PIRSR" id="PIRSR000390-1"/>
    </source>
</evidence>
<evidence type="ECO:0000256" key="7">
    <source>
        <dbReference type="ARBA" id="ARBA00051587"/>
    </source>
</evidence>
<evidence type="ECO:0000256" key="9">
    <source>
        <dbReference type="ARBA" id="ARBA00074221"/>
    </source>
</evidence>
<dbReference type="GO" id="GO:0000271">
    <property type="term" value="P:polysaccharide biosynthetic process"/>
    <property type="evidence" value="ECO:0007669"/>
    <property type="project" value="TreeGrafter"/>
</dbReference>
<comment type="pathway">
    <text evidence="2">Bacterial outer membrane biogenesis; LPS O-antigen biosynthesis.</text>
</comment>
<proteinExistence type="inferred from homology"/>
<dbReference type="InterPro" id="IPR000653">
    <property type="entry name" value="DegT/StrS_aminotransferase"/>
</dbReference>
<dbReference type="InterPro" id="IPR026385">
    <property type="entry name" value="LegC-like"/>
</dbReference>
<dbReference type="InterPro" id="IPR015424">
    <property type="entry name" value="PyrdxlP-dep_Trfase"/>
</dbReference>
<evidence type="ECO:0000313" key="14">
    <source>
        <dbReference type="Proteomes" id="UP000636888"/>
    </source>
</evidence>
<feature type="active site" description="Proton acceptor" evidence="10">
    <location>
        <position position="219"/>
    </location>
</feature>
<evidence type="ECO:0000256" key="5">
    <source>
        <dbReference type="ARBA" id="ARBA00022898"/>
    </source>
</evidence>
<dbReference type="GO" id="GO:0030170">
    <property type="term" value="F:pyridoxal phosphate binding"/>
    <property type="evidence" value="ECO:0007669"/>
    <property type="project" value="TreeGrafter"/>
</dbReference>
<comment type="similarity">
    <text evidence="6 12">Belongs to the DegT/DnrJ/EryC1 family.</text>
</comment>
<dbReference type="EC" id="2.6.1.102" evidence="8"/>
<reference evidence="13" key="1">
    <citation type="submission" date="2020-12" db="EMBL/GenBank/DDBJ databases">
        <title>Geomonas sp. Red875, isolated from river sediment.</title>
        <authorList>
            <person name="Xu Z."/>
            <person name="Zhang Z."/>
            <person name="Masuda Y."/>
            <person name="Itoh H."/>
            <person name="Senoo K."/>
        </authorList>
    </citation>
    <scope>NUCLEOTIDE SEQUENCE</scope>
    <source>
        <strain evidence="13">Red875</strain>
    </source>
</reference>
<keyword evidence="14" id="KW-1185">Reference proteome</keyword>
<gene>
    <name evidence="13" type="ORF">JFN93_00410</name>
</gene>
<accession>A0A8J7JJQ4</accession>
<evidence type="ECO:0000256" key="8">
    <source>
        <dbReference type="ARBA" id="ARBA00066317"/>
    </source>
</evidence>
<evidence type="ECO:0000313" key="13">
    <source>
        <dbReference type="EMBL" id="MBJ6723155.1"/>
    </source>
</evidence>
<evidence type="ECO:0000256" key="6">
    <source>
        <dbReference type="ARBA" id="ARBA00037999"/>
    </source>
</evidence>
<dbReference type="InterPro" id="IPR015421">
    <property type="entry name" value="PyrdxlP-dep_Trfase_major"/>
</dbReference>
<dbReference type="SUPFAM" id="SSF53383">
    <property type="entry name" value="PLP-dependent transferases"/>
    <property type="match status" value="1"/>
</dbReference>
<dbReference type="EMBL" id="JAEMHM010000001">
    <property type="protein sequence ID" value="MBJ6723155.1"/>
    <property type="molecule type" value="Genomic_DNA"/>
</dbReference>
<evidence type="ECO:0000256" key="12">
    <source>
        <dbReference type="RuleBase" id="RU004508"/>
    </source>
</evidence>
<comment type="cofactor">
    <cofactor evidence="1">
        <name>pyridoxal 5'-phosphate</name>
        <dbReference type="ChEBI" id="CHEBI:597326"/>
    </cofactor>
</comment>
<dbReference type="AlphaFoldDB" id="A0A8J7JJQ4"/>
<dbReference type="NCBIfam" id="TIGR04181">
    <property type="entry name" value="NHT_00031"/>
    <property type="match status" value="1"/>
</dbReference>
<protein>
    <recommendedName>
        <fullName evidence="9">GDP-perosamine synthase</fullName>
        <ecNumber evidence="8">2.6.1.102</ecNumber>
    </recommendedName>
</protein>
<dbReference type="Gene3D" id="3.90.1150.10">
    <property type="entry name" value="Aspartate Aminotransferase, domain 1"/>
    <property type="match status" value="1"/>
</dbReference>